<dbReference type="AlphaFoldDB" id="A0A852ZWE8"/>
<dbReference type="GO" id="GO:0016787">
    <property type="term" value="F:hydrolase activity"/>
    <property type="evidence" value="ECO:0007669"/>
    <property type="project" value="UniProtKB-KW"/>
</dbReference>
<name>A0A852ZWE8_9ACTN</name>
<keyword evidence="3" id="KW-0472">Membrane</keyword>
<dbReference type="RefSeq" id="WP_179814896.1">
    <property type="nucleotide sequence ID" value="NZ_JACBZD010000001.1"/>
</dbReference>
<feature type="transmembrane region" description="Helical" evidence="3">
    <location>
        <begin position="304"/>
        <end position="327"/>
    </location>
</feature>
<evidence type="ECO:0000256" key="1">
    <source>
        <dbReference type="ARBA" id="ARBA00022801"/>
    </source>
</evidence>
<keyword evidence="5" id="KW-1185">Reference proteome</keyword>
<protein>
    <submittedName>
        <fullName evidence="4">LPXTG-site transpeptidase (Sortase) family protein</fullName>
    </submittedName>
</protein>
<dbReference type="Gene3D" id="2.40.260.10">
    <property type="entry name" value="Sortase"/>
    <property type="match status" value="1"/>
</dbReference>
<feature type="transmembrane region" description="Helical" evidence="3">
    <location>
        <begin position="51"/>
        <end position="74"/>
    </location>
</feature>
<feature type="transmembrane region" description="Helical" evidence="3">
    <location>
        <begin position="275"/>
        <end position="295"/>
    </location>
</feature>
<comment type="caution">
    <text evidence="4">The sequence shown here is derived from an EMBL/GenBank/DDBJ whole genome shotgun (WGS) entry which is preliminary data.</text>
</comment>
<organism evidence="4 5">
    <name type="scientific">Allostreptomyces psammosilenae</name>
    <dbReference type="NCBI Taxonomy" id="1892865"/>
    <lineage>
        <taxon>Bacteria</taxon>
        <taxon>Bacillati</taxon>
        <taxon>Actinomycetota</taxon>
        <taxon>Actinomycetes</taxon>
        <taxon>Kitasatosporales</taxon>
        <taxon>Streptomycetaceae</taxon>
        <taxon>Allostreptomyces</taxon>
    </lineage>
</organism>
<evidence type="ECO:0000313" key="4">
    <source>
        <dbReference type="EMBL" id="NYI06285.1"/>
    </source>
</evidence>
<accession>A0A852ZWE8</accession>
<dbReference type="Proteomes" id="UP000567795">
    <property type="component" value="Unassembled WGS sequence"/>
</dbReference>
<evidence type="ECO:0000313" key="5">
    <source>
        <dbReference type="Proteomes" id="UP000567795"/>
    </source>
</evidence>
<evidence type="ECO:0000256" key="2">
    <source>
        <dbReference type="SAM" id="MobiDB-lite"/>
    </source>
</evidence>
<sequence>MTLTTPPPAAARPPAAAPVPAPPRAPAPAPPTAPKGPAHGTQPPPAVRGHLALYLPGTALTILGALLIGFVAHLTVVSGLQHNRDQQLAWADFRFELAAGIAPVSQQDFDGKLVPVGTAVAVIEIPQIGVREVVFEGTDGATLRSGPGHRRDTTFPGQPGMSTLMGRHDAYGGPFNRIEELRAGDAFTVTTGQGEHTYEVIGVRRAGDPVPAPPEQGAGRLTLITAEVDTPFVPEDALYVDADLTSAVMETSGQLIQPGSAPEEEDALATDTGGMWALVLWLQALVLAAVAVVWLHRRRGATQAWLIGVPVLLALGLTVADSAALLLPNLL</sequence>
<dbReference type="SUPFAM" id="SSF63817">
    <property type="entry name" value="Sortase"/>
    <property type="match status" value="1"/>
</dbReference>
<keyword evidence="1" id="KW-0378">Hydrolase</keyword>
<dbReference type="InterPro" id="IPR023365">
    <property type="entry name" value="Sortase_dom-sf"/>
</dbReference>
<feature type="compositionally biased region" description="Pro residues" evidence="2">
    <location>
        <begin position="1"/>
        <end position="34"/>
    </location>
</feature>
<feature type="region of interest" description="Disordered" evidence="2">
    <location>
        <begin position="1"/>
        <end position="44"/>
    </location>
</feature>
<keyword evidence="3" id="KW-1133">Transmembrane helix</keyword>
<gene>
    <name evidence="4" type="ORF">FHU37_003228</name>
</gene>
<proteinExistence type="predicted"/>
<evidence type="ECO:0000256" key="3">
    <source>
        <dbReference type="SAM" id="Phobius"/>
    </source>
</evidence>
<dbReference type="InterPro" id="IPR005754">
    <property type="entry name" value="Sortase"/>
</dbReference>
<keyword evidence="3" id="KW-0812">Transmembrane</keyword>
<dbReference type="EMBL" id="JACBZD010000001">
    <property type="protein sequence ID" value="NYI06285.1"/>
    <property type="molecule type" value="Genomic_DNA"/>
</dbReference>
<dbReference type="Pfam" id="PF04203">
    <property type="entry name" value="Sortase"/>
    <property type="match status" value="1"/>
</dbReference>
<reference evidence="4 5" key="1">
    <citation type="submission" date="2020-07" db="EMBL/GenBank/DDBJ databases">
        <title>Sequencing the genomes of 1000 actinobacteria strains.</title>
        <authorList>
            <person name="Klenk H.-P."/>
        </authorList>
    </citation>
    <scope>NUCLEOTIDE SEQUENCE [LARGE SCALE GENOMIC DNA]</scope>
    <source>
        <strain evidence="4 5">DSM 42178</strain>
    </source>
</reference>